<dbReference type="FunFam" id="3.80.10.10:FF:000383">
    <property type="entry name" value="Leucine-rich repeat receptor protein kinase EMS1"/>
    <property type="match status" value="1"/>
</dbReference>
<evidence type="ECO:0000256" key="3">
    <source>
        <dbReference type="ARBA" id="ARBA00022737"/>
    </source>
</evidence>
<dbReference type="GO" id="GO:0005886">
    <property type="term" value="C:plasma membrane"/>
    <property type="evidence" value="ECO:0007669"/>
    <property type="project" value="TreeGrafter"/>
</dbReference>
<dbReference type="OrthoDB" id="676979at2759"/>
<evidence type="ECO:0000313" key="5">
    <source>
        <dbReference type="Proteomes" id="UP000428333"/>
    </source>
</evidence>
<evidence type="ECO:0000256" key="1">
    <source>
        <dbReference type="ARBA" id="ARBA00004479"/>
    </source>
</evidence>
<organism evidence="4 5">
    <name type="scientific">Rhododendron williamsianum</name>
    <dbReference type="NCBI Taxonomy" id="262921"/>
    <lineage>
        <taxon>Eukaryota</taxon>
        <taxon>Viridiplantae</taxon>
        <taxon>Streptophyta</taxon>
        <taxon>Embryophyta</taxon>
        <taxon>Tracheophyta</taxon>
        <taxon>Spermatophyta</taxon>
        <taxon>Magnoliopsida</taxon>
        <taxon>eudicotyledons</taxon>
        <taxon>Gunneridae</taxon>
        <taxon>Pentapetalae</taxon>
        <taxon>asterids</taxon>
        <taxon>Ericales</taxon>
        <taxon>Ericaceae</taxon>
        <taxon>Ericoideae</taxon>
        <taxon>Rhodoreae</taxon>
        <taxon>Rhododendron</taxon>
    </lineage>
</organism>
<accession>A0A6A4KUG4</accession>
<sequence length="222" mass="24206">MLAIRLNILKALNSILTKWDVLGLNGAAEPCTGSATDSTRLEDYNPGIKCDCNGTVCHITGLKVYAKGVAGQIPDELWSLAYLTHLNLAKNNLTGPVSPSIGNLTRMQYMNLDHNSFSGELPKELGNLTELLILYMDSSGVSGPIPLTFAALQNMQFISVLGAGGSMESSLTGIMSEVIEPNGLLVRRRRDLNLCVTIAKDWKLKTRGKKMIFKRGRKILQN</sequence>
<dbReference type="PANTHER" id="PTHR48006:SF62">
    <property type="entry name" value="LEUCINE-RICH REPEAT TRANSMEMBRANE PROTEIN KINASE"/>
    <property type="match status" value="1"/>
</dbReference>
<dbReference type="Pfam" id="PF00560">
    <property type="entry name" value="LRR_1"/>
    <property type="match status" value="2"/>
</dbReference>
<dbReference type="Proteomes" id="UP000428333">
    <property type="component" value="Linkage Group LG11"/>
</dbReference>
<keyword evidence="2" id="KW-0433">Leucine-rich repeat</keyword>
<dbReference type="InterPro" id="IPR051824">
    <property type="entry name" value="LRR_Rcpt-Like_S/T_Kinase"/>
</dbReference>
<dbReference type="AlphaFoldDB" id="A0A6A4KUG4"/>
<gene>
    <name evidence="4" type="ORF">C3L33_18806</name>
</gene>
<protein>
    <recommendedName>
        <fullName evidence="6">Leucine-rich repeat-containing N-terminal plant-type domain-containing protein</fullName>
    </recommendedName>
</protein>
<dbReference type="Gene3D" id="3.80.10.10">
    <property type="entry name" value="Ribonuclease Inhibitor"/>
    <property type="match status" value="1"/>
</dbReference>
<keyword evidence="3" id="KW-0677">Repeat</keyword>
<feature type="non-terminal residue" evidence="4">
    <location>
        <position position="1"/>
    </location>
</feature>
<evidence type="ECO:0008006" key="6">
    <source>
        <dbReference type="Google" id="ProtNLM"/>
    </source>
</evidence>
<dbReference type="InterPro" id="IPR001611">
    <property type="entry name" value="Leu-rich_rpt"/>
</dbReference>
<dbReference type="SUPFAM" id="SSF52058">
    <property type="entry name" value="L domain-like"/>
    <property type="match status" value="1"/>
</dbReference>
<evidence type="ECO:0000256" key="2">
    <source>
        <dbReference type="ARBA" id="ARBA00022614"/>
    </source>
</evidence>
<keyword evidence="5" id="KW-1185">Reference proteome</keyword>
<reference evidence="4 5" key="1">
    <citation type="journal article" date="2019" name="Genome Biol. Evol.">
        <title>The Rhododendron genome and chromosomal organization provide insight into shared whole-genome duplications across the heath family (Ericaceae).</title>
        <authorList>
            <person name="Soza V.L."/>
            <person name="Lindsley D."/>
            <person name="Waalkes A."/>
            <person name="Ramage E."/>
            <person name="Patwardhan R.P."/>
            <person name="Burton J.N."/>
            <person name="Adey A."/>
            <person name="Kumar A."/>
            <person name="Qiu R."/>
            <person name="Shendure J."/>
            <person name="Hall B."/>
        </authorList>
    </citation>
    <scope>NUCLEOTIDE SEQUENCE [LARGE SCALE GENOMIC DNA]</scope>
    <source>
        <strain evidence="4">RSF 1966-606</strain>
    </source>
</reference>
<proteinExistence type="predicted"/>
<dbReference type="EMBL" id="QEFC01003183">
    <property type="protein sequence ID" value="KAE9449295.1"/>
    <property type="molecule type" value="Genomic_DNA"/>
</dbReference>
<name>A0A6A4KUG4_9ERIC</name>
<evidence type="ECO:0000313" key="4">
    <source>
        <dbReference type="EMBL" id="KAE9449295.1"/>
    </source>
</evidence>
<dbReference type="PANTHER" id="PTHR48006">
    <property type="entry name" value="LEUCINE-RICH REPEAT-CONTAINING PROTEIN DDB_G0281931-RELATED"/>
    <property type="match status" value="1"/>
</dbReference>
<comment type="caution">
    <text evidence="4">The sequence shown here is derived from an EMBL/GenBank/DDBJ whole genome shotgun (WGS) entry which is preliminary data.</text>
</comment>
<dbReference type="InterPro" id="IPR032675">
    <property type="entry name" value="LRR_dom_sf"/>
</dbReference>
<comment type="subcellular location">
    <subcellularLocation>
        <location evidence="1">Membrane</location>
        <topology evidence="1">Single-pass type I membrane protein</topology>
    </subcellularLocation>
</comment>